<dbReference type="OrthoDB" id="4375954at2"/>
<dbReference type="PATRIC" id="fig|1136941.3.peg.1945"/>
<reference evidence="1 2" key="2">
    <citation type="journal article" date="2017" name="Int. J. Syst. Evol. Microbiol.">
        <title>Gordonia phthalatica sp. nov., a di-n-butyl phthalate-degrading bacterium isolated from activated sludge.</title>
        <authorList>
            <person name="Jin D."/>
            <person name="Kong X."/>
            <person name="Jia M."/>
            <person name="Yu X."/>
            <person name="Wang X."/>
            <person name="Zhuang X."/>
            <person name="Deng Y."/>
            <person name="Bai Z."/>
        </authorList>
    </citation>
    <scope>NUCLEOTIDE SEQUENCE [LARGE SCALE GENOMIC DNA]</scope>
    <source>
        <strain evidence="1 2">QH-11</strain>
    </source>
</reference>
<dbReference type="Proteomes" id="UP000063789">
    <property type="component" value="Chromosome"/>
</dbReference>
<evidence type="ECO:0000313" key="1">
    <source>
        <dbReference type="EMBL" id="ALG84695.1"/>
    </source>
</evidence>
<evidence type="ECO:0008006" key="3">
    <source>
        <dbReference type="Google" id="ProtNLM"/>
    </source>
</evidence>
<gene>
    <name evidence="1" type="ORF">ACH46_09575</name>
</gene>
<protein>
    <recommendedName>
        <fullName evidence="3">Head-tail adaptor protein</fullName>
    </recommendedName>
</protein>
<organism evidence="1 2">
    <name type="scientific">Gordonia phthalatica</name>
    <dbReference type="NCBI Taxonomy" id="1136941"/>
    <lineage>
        <taxon>Bacteria</taxon>
        <taxon>Bacillati</taxon>
        <taxon>Actinomycetota</taxon>
        <taxon>Actinomycetes</taxon>
        <taxon>Mycobacteriales</taxon>
        <taxon>Gordoniaceae</taxon>
        <taxon>Gordonia</taxon>
    </lineage>
</organism>
<name>A0A0N7FUL5_9ACTN</name>
<sequence length="105" mass="11681">MPRLLLRDSVTLKIGGGRDENDDPIPTQNVPVRAAVIPISGTEQAQRGRSTSLTTYRLVVADARIEQVTTVIWRTKTYTLEGLPMPYRVGGRHHHYEVLMSLGQG</sequence>
<dbReference type="AlphaFoldDB" id="A0A0N7FUL5"/>
<dbReference type="EMBL" id="CP011853">
    <property type="protein sequence ID" value="ALG84695.1"/>
    <property type="molecule type" value="Genomic_DNA"/>
</dbReference>
<dbReference type="KEGG" id="goq:ACH46_09575"/>
<dbReference type="RefSeq" id="WP_045537999.1">
    <property type="nucleotide sequence ID" value="NZ_CP011853.1"/>
</dbReference>
<dbReference type="STRING" id="1136941.ACH46_09575"/>
<evidence type="ECO:0000313" key="2">
    <source>
        <dbReference type="Proteomes" id="UP000063789"/>
    </source>
</evidence>
<reference evidence="2" key="1">
    <citation type="submission" date="2015-06" db="EMBL/GenBank/DDBJ databases">
        <title>Complete genome sequence and metabolic analysis of phthalate degradation pathway in Gordonia sp. QH-11.</title>
        <authorList>
            <person name="Jin D."/>
            <person name="Kong X."/>
            <person name="Bai Z."/>
        </authorList>
    </citation>
    <scope>NUCLEOTIDE SEQUENCE [LARGE SCALE GENOMIC DNA]</scope>
    <source>
        <strain evidence="2">QH-11</strain>
    </source>
</reference>
<accession>A0A0N7FUL5</accession>
<proteinExistence type="predicted"/>
<keyword evidence="2" id="KW-1185">Reference proteome</keyword>